<name>A0ABM1TNV0_LIMPO</name>
<dbReference type="Pfam" id="PF13896">
    <property type="entry name" value="Glyco_transf_49"/>
    <property type="match status" value="1"/>
</dbReference>
<dbReference type="RefSeq" id="XP_022257556.1">
    <property type="nucleotide sequence ID" value="XM_022401848.1"/>
</dbReference>
<dbReference type="PANTHER" id="PTHR47412:SF1">
    <property type="entry name" value="FI01434P-RELATED"/>
    <property type="match status" value="1"/>
</dbReference>
<evidence type="ECO:0000313" key="2">
    <source>
        <dbReference type="RefSeq" id="XP_022257556.1"/>
    </source>
</evidence>
<accession>A0ABM1TNV0</accession>
<reference evidence="2" key="1">
    <citation type="submission" date="2025-08" db="UniProtKB">
        <authorList>
            <consortium name="RefSeq"/>
        </authorList>
    </citation>
    <scope>IDENTIFICATION</scope>
    <source>
        <tissue evidence="2">Muscle</tissue>
    </source>
</reference>
<protein>
    <submittedName>
        <fullName evidence="2">Beta-1,4-glucuronyltransferase 1-like</fullName>
    </submittedName>
</protein>
<gene>
    <name evidence="2" type="primary">LOC106472378</name>
</gene>
<keyword evidence="1" id="KW-1185">Reference proteome</keyword>
<dbReference type="PANTHER" id="PTHR47412">
    <property type="entry name" value="FI01434P-RELATED"/>
    <property type="match status" value="1"/>
</dbReference>
<dbReference type="GeneID" id="106472378"/>
<dbReference type="Proteomes" id="UP000694941">
    <property type="component" value="Unplaced"/>
</dbReference>
<sequence>MNEVSKINYTISDKTLNKVVNITCFGKTHDLYCVLENSYKAEKTAGFNSTVTLTTQATSGFEYHVEQLCRRWQGPISVALYVPADDFRQSRENIEYLRDCGHRCVRHWVTWHLFYDLLHPPTTTLLESTRILTNTAWKTNGSRTGRSKSKCKSKPLFNTESYVRRKVLPYPINVARNIARMAAKTHYVFASDIELYPSENIIPRFIRLIDDLKNKTPNFSTKRQVFVLPVFEVQLGTEPPTKKPDLKLLMEKKVAIPFHYYFCRMCHMIPKLSQWLEIQGSPVKLNIFLSTKRRRIGKYSGWEPFFIGTNKDPLFEERMSWNGKYNKMQVALELCFQNYDLHVLDDAFLVHAPGIKRIDVDRKKLRLPFVGKNFNIFKQIMGELQQKYPDRINC</sequence>
<evidence type="ECO:0000313" key="1">
    <source>
        <dbReference type="Proteomes" id="UP000694941"/>
    </source>
</evidence>
<organism evidence="1 2">
    <name type="scientific">Limulus polyphemus</name>
    <name type="common">Atlantic horseshoe crab</name>
    <dbReference type="NCBI Taxonomy" id="6850"/>
    <lineage>
        <taxon>Eukaryota</taxon>
        <taxon>Metazoa</taxon>
        <taxon>Ecdysozoa</taxon>
        <taxon>Arthropoda</taxon>
        <taxon>Chelicerata</taxon>
        <taxon>Merostomata</taxon>
        <taxon>Xiphosura</taxon>
        <taxon>Limulidae</taxon>
        <taxon>Limulus</taxon>
    </lineage>
</organism>
<proteinExistence type="predicted"/>